<proteinExistence type="inferred from homology"/>
<evidence type="ECO:0000256" key="3">
    <source>
        <dbReference type="ARBA" id="ARBA00022741"/>
    </source>
</evidence>
<dbReference type="SMART" id="SM00382">
    <property type="entry name" value="AAA"/>
    <property type="match status" value="1"/>
</dbReference>
<dbReference type="AlphaFoldDB" id="A0A5R9GC24"/>
<dbReference type="Proteomes" id="UP000309676">
    <property type="component" value="Unassembled WGS sequence"/>
</dbReference>
<dbReference type="PANTHER" id="PTHR43335">
    <property type="entry name" value="ABC TRANSPORTER, ATP-BINDING PROTEIN"/>
    <property type="match status" value="1"/>
</dbReference>
<accession>A0A5R9GC24</accession>
<evidence type="ECO:0000256" key="2">
    <source>
        <dbReference type="ARBA" id="ARBA00022448"/>
    </source>
</evidence>
<dbReference type="Gene3D" id="3.40.50.300">
    <property type="entry name" value="P-loop containing nucleotide triphosphate hydrolases"/>
    <property type="match status" value="1"/>
</dbReference>
<dbReference type="CDD" id="cd03230">
    <property type="entry name" value="ABC_DR_subfamily_A"/>
    <property type="match status" value="1"/>
</dbReference>
<comment type="caution">
    <text evidence="6">The sequence shown here is derived from an EMBL/GenBank/DDBJ whole genome shotgun (WGS) entry which is preliminary data.</text>
</comment>
<organism evidence="6 7">
    <name type="scientific">Paenibacillus antri</name>
    <dbReference type="NCBI Taxonomy" id="2582848"/>
    <lineage>
        <taxon>Bacteria</taxon>
        <taxon>Bacillati</taxon>
        <taxon>Bacillota</taxon>
        <taxon>Bacilli</taxon>
        <taxon>Bacillales</taxon>
        <taxon>Paenibacillaceae</taxon>
        <taxon>Paenibacillus</taxon>
    </lineage>
</organism>
<evidence type="ECO:0000256" key="1">
    <source>
        <dbReference type="ARBA" id="ARBA00005417"/>
    </source>
</evidence>
<dbReference type="EMBL" id="VCIW01000016">
    <property type="protein sequence ID" value="TLS50223.1"/>
    <property type="molecule type" value="Genomic_DNA"/>
</dbReference>
<dbReference type="GO" id="GO:0016887">
    <property type="term" value="F:ATP hydrolysis activity"/>
    <property type="evidence" value="ECO:0007669"/>
    <property type="project" value="InterPro"/>
</dbReference>
<dbReference type="OrthoDB" id="9804819at2"/>
<gene>
    <name evidence="6" type="ORF">FE782_21395</name>
</gene>
<reference evidence="6 7" key="1">
    <citation type="submission" date="2019-05" db="EMBL/GenBank/DDBJ databases">
        <authorList>
            <person name="Narsing Rao M.P."/>
            <person name="Li W.J."/>
        </authorList>
    </citation>
    <scope>NUCLEOTIDE SEQUENCE [LARGE SCALE GENOMIC DNA]</scope>
    <source>
        <strain evidence="6 7">SYSU_K30003</strain>
    </source>
</reference>
<dbReference type="GO" id="GO:0005524">
    <property type="term" value="F:ATP binding"/>
    <property type="evidence" value="ECO:0007669"/>
    <property type="project" value="UniProtKB-KW"/>
</dbReference>
<keyword evidence="3" id="KW-0547">Nucleotide-binding</keyword>
<sequence length="316" mass="35020">MTAKEPIIRLYHVTKQYGDQKAVDDLNLSIYPGEIFGLLGPNGAGKSTTILMLLGLSEPTDGKVSVCGLDSVRQSIEVKRKVGYLPDDVGFYEDRTGFENLMYTARLNRLSEFEARARAEKWLSRVGLSDARDKPVGAYSRGMRQRLGLADVLMKEPEVMILDEPTLGLDPEGMRQLLDLIRALSRERQMTVLLSSHHLHQVQSICDRVGLFVKGKLVGLGGISELSRELFGEESIRIESTVEPADEAMLEAVRSIGGVIRAEASDGGFVIDAERDVAADVARLVVERGAKLHELKRKTFGLDEIYHRYFEGRGSA</sequence>
<dbReference type="SUPFAM" id="SSF52540">
    <property type="entry name" value="P-loop containing nucleoside triphosphate hydrolases"/>
    <property type="match status" value="1"/>
</dbReference>
<comment type="similarity">
    <text evidence="1">Belongs to the ABC transporter superfamily.</text>
</comment>
<dbReference type="InterPro" id="IPR003439">
    <property type="entry name" value="ABC_transporter-like_ATP-bd"/>
</dbReference>
<feature type="domain" description="ABC transporter" evidence="5">
    <location>
        <begin position="8"/>
        <end position="239"/>
    </location>
</feature>
<dbReference type="PROSITE" id="PS50893">
    <property type="entry name" value="ABC_TRANSPORTER_2"/>
    <property type="match status" value="1"/>
</dbReference>
<evidence type="ECO:0000313" key="7">
    <source>
        <dbReference type="Proteomes" id="UP000309676"/>
    </source>
</evidence>
<dbReference type="PANTHER" id="PTHR43335:SF4">
    <property type="entry name" value="ABC TRANSPORTER, ATP-BINDING PROTEIN"/>
    <property type="match status" value="1"/>
</dbReference>
<dbReference type="InterPro" id="IPR027417">
    <property type="entry name" value="P-loop_NTPase"/>
</dbReference>
<dbReference type="RefSeq" id="WP_138196377.1">
    <property type="nucleotide sequence ID" value="NZ_VCIW01000016.1"/>
</dbReference>
<dbReference type="InterPro" id="IPR003593">
    <property type="entry name" value="AAA+_ATPase"/>
</dbReference>
<evidence type="ECO:0000256" key="4">
    <source>
        <dbReference type="ARBA" id="ARBA00022840"/>
    </source>
</evidence>
<keyword evidence="4 6" id="KW-0067">ATP-binding</keyword>
<evidence type="ECO:0000313" key="6">
    <source>
        <dbReference type="EMBL" id="TLS50223.1"/>
    </source>
</evidence>
<evidence type="ECO:0000259" key="5">
    <source>
        <dbReference type="PROSITE" id="PS50893"/>
    </source>
</evidence>
<keyword evidence="2" id="KW-0813">Transport</keyword>
<name>A0A5R9GC24_9BACL</name>
<keyword evidence="7" id="KW-1185">Reference proteome</keyword>
<protein>
    <submittedName>
        <fullName evidence="6">ABC transporter ATP-binding protein</fullName>
    </submittedName>
</protein>
<dbReference type="Pfam" id="PF00005">
    <property type="entry name" value="ABC_tran"/>
    <property type="match status" value="1"/>
</dbReference>